<dbReference type="Pfam" id="PF12937">
    <property type="entry name" value="F-box-like"/>
    <property type="match status" value="1"/>
</dbReference>
<evidence type="ECO:0000313" key="3">
    <source>
        <dbReference type="Proteomes" id="UP000620124"/>
    </source>
</evidence>
<evidence type="ECO:0000313" key="2">
    <source>
        <dbReference type="EMBL" id="KAF7356475.1"/>
    </source>
</evidence>
<protein>
    <recommendedName>
        <fullName evidence="1">F-box domain-containing protein</fullName>
    </recommendedName>
</protein>
<feature type="domain" description="F-box" evidence="1">
    <location>
        <begin position="31"/>
        <end position="84"/>
    </location>
</feature>
<dbReference type="EMBL" id="JACAZI010000007">
    <property type="protein sequence ID" value="KAF7356475.1"/>
    <property type="molecule type" value="Genomic_DNA"/>
</dbReference>
<name>A0A8H6Y8U7_9AGAR</name>
<evidence type="ECO:0000259" key="1">
    <source>
        <dbReference type="PROSITE" id="PS50181"/>
    </source>
</evidence>
<sequence length="554" mass="62217">MDVFNIEEDVFFFESAEERQARELRTLQNELAPIASLPPEILADIFVRCVPTSIATDLSWLNVTRVCSHWRNVLLACPDFWSTLIFSRPKWTPVMLARSKMASLVVRVDLKKDHANSPEPILLENAWRLGILDLRSPQHELTTFLGNLEQANAAPRLQCIKIVNTNIDNLENISPAQRPTMDAFLAILVGSPNLQTLTVLHCSPTTSRGFTVELSHLTALTIHCSSSTTCSRLLSYLIIPSSAVLETSCTIPVNYDTRNICQSLIPIFSEDLSPDTYDTVRIEYGTVRVDHKGGFSYSLHNSARPEWSRKLRIGAMTWGHDNALRLTEAVRDSLDFSHISTLHLNGMPLMPFSWAPGHNDSFTSALSLWDTMGRNLHRVTTLHLHKFFPSAMLEFLLTQAMLLVGVSHYKSCFNTFPSQSGGLPFRGPDGVLTHAFPSLRCLGLHEINLEDSLGPCKPWSGDVLRALLWARREGRAPIWQLEIDECTNVSTHELAHFRLFADVIYDGKGQKTGRKADGADESLRSYSIDIFVQMVSGTFWADDFEDSPRPSPWV</sequence>
<keyword evidence="3" id="KW-1185">Reference proteome</keyword>
<gene>
    <name evidence="2" type="ORF">MVEN_00980600</name>
</gene>
<comment type="caution">
    <text evidence="2">The sequence shown here is derived from an EMBL/GenBank/DDBJ whole genome shotgun (WGS) entry which is preliminary data.</text>
</comment>
<dbReference type="Gene3D" id="3.80.10.10">
    <property type="entry name" value="Ribonuclease Inhibitor"/>
    <property type="match status" value="1"/>
</dbReference>
<reference evidence="2" key="1">
    <citation type="submission" date="2020-05" db="EMBL/GenBank/DDBJ databases">
        <title>Mycena genomes resolve the evolution of fungal bioluminescence.</title>
        <authorList>
            <person name="Tsai I.J."/>
        </authorList>
    </citation>
    <scope>NUCLEOTIDE SEQUENCE</scope>
    <source>
        <strain evidence="2">CCC161011</strain>
    </source>
</reference>
<dbReference type="PROSITE" id="PS50181">
    <property type="entry name" value="FBOX"/>
    <property type="match status" value="1"/>
</dbReference>
<proteinExistence type="predicted"/>
<dbReference type="AlphaFoldDB" id="A0A8H6Y8U7"/>
<dbReference type="InterPro" id="IPR032675">
    <property type="entry name" value="LRR_dom_sf"/>
</dbReference>
<dbReference type="InterPro" id="IPR001810">
    <property type="entry name" value="F-box_dom"/>
</dbReference>
<accession>A0A8H6Y8U7</accession>
<organism evidence="2 3">
    <name type="scientific">Mycena venus</name>
    <dbReference type="NCBI Taxonomy" id="2733690"/>
    <lineage>
        <taxon>Eukaryota</taxon>
        <taxon>Fungi</taxon>
        <taxon>Dikarya</taxon>
        <taxon>Basidiomycota</taxon>
        <taxon>Agaricomycotina</taxon>
        <taxon>Agaricomycetes</taxon>
        <taxon>Agaricomycetidae</taxon>
        <taxon>Agaricales</taxon>
        <taxon>Marasmiineae</taxon>
        <taxon>Mycenaceae</taxon>
        <taxon>Mycena</taxon>
    </lineage>
</organism>
<dbReference type="Proteomes" id="UP000620124">
    <property type="component" value="Unassembled WGS sequence"/>
</dbReference>
<dbReference type="OrthoDB" id="2993888at2759"/>